<name>A0A699RY37_TANCI</name>
<organism evidence="2">
    <name type="scientific">Tanacetum cinerariifolium</name>
    <name type="common">Dalmatian daisy</name>
    <name type="synonym">Chrysanthemum cinerariifolium</name>
    <dbReference type="NCBI Taxonomy" id="118510"/>
    <lineage>
        <taxon>Eukaryota</taxon>
        <taxon>Viridiplantae</taxon>
        <taxon>Streptophyta</taxon>
        <taxon>Embryophyta</taxon>
        <taxon>Tracheophyta</taxon>
        <taxon>Spermatophyta</taxon>
        <taxon>Magnoliopsida</taxon>
        <taxon>eudicotyledons</taxon>
        <taxon>Gunneridae</taxon>
        <taxon>Pentapetalae</taxon>
        <taxon>asterids</taxon>
        <taxon>campanulids</taxon>
        <taxon>Asterales</taxon>
        <taxon>Asteraceae</taxon>
        <taxon>Asteroideae</taxon>
        <taxon>Anthemideae</taxon>
        <taxon>Anthemidinae</taxon>
        <taxon>Tanacetum</taxon>
    </lineage>
</organism>
<dbReference type="AlphaFoldDB" id="A0A699RY37"/>
<feature type="region of interest" description="Disordered" evidence="1">
    <location>
        <begin position="62"/>
        <end position="123"/>
    </location>
</feature>
<sequence length="156" mass="17650">VEANASLSKTLLGDDVSEENFLTRMASLFKRKKQALAEKLAYERRTRPMTWAQQRTYMRQFTLKRKGPVLKEPSSNKKKFTKAPIPSVPEVSQSLVVSSHTSSGTRRKSLARKRLTKPKSTLPKLDLDTDAQTFIKVISIEDFDDKAPPVWSDLVG</sequence>
<proteinExistence type="predicted"/>
<feature type="compositionally biased region" description="Low complexity" evidence="1">
    <location>
        <begin position="91"/>
        <end position="103"/>
    </location>
</feature>
<evidence type="ECO:0000256" key="1">
    <source>
        <dbReference type="SAM" id="MobiDB-lite"/>
    </source>
</evidence>
<gene>
    <name evidence="2" type="ORF">Tci_861932</name>
</gene>
<comment type="caution">
    <text evidence="2">The sequence shown here is derived from an EMBL/GenBank/DDBJ whole genome shotgun (WGS) entry which is preliminary data.</text>
</comment>
<protein>
    <submittedName>
        <fullName evidence="2">Uncharacterized protein</fullName>
    </submittedName>
</protein>
<accession>A0A699RY37</accession>
<feature type="compositionally biased region" description="Basic residues" evidence="1">
    <location>
        <begin position="105"/>
        <end position="117"/>
    </location>
</feature>
<reference evidence="2" key="1">
    <citation type="journal article" date="2019" name="Sci. Rep.">
        <title>Draft genome of Tanacetum cinerariifolium, the natural source of mosquito coil.</title>
        <authorList>
            <person name="Yamashiro T."/>
            <person name="Shiraishi A."/>
            <person name="Satake H."/>
            <person name="Nakayama K."/>
        </authorList>
    </citation>
    <scope>NUCLEOTIDE SEQUENCE</scope>
</reference>
<feature type="non-terminal residue" evidence="2">
    <location>
        <position position="1"/>
    </location>
</feature>
<dbReference type="EMBL" id="BKCJ011123730">
    <property type="protein sequence ID" value="GFC89962.1"/>
    <property type="molecule type" value="Genomic_DNA"/>
</dbReference>
<evidence type="ECO:0000313" key="2">
    <source>
        <dbReference type="EMBL" id="GFC89962.1"/>
    </source>
</evidence>